<proteinExistence type="predicted"/>
<evidence type="ECO:0000313" key="2">
    <source>
        <dbReference type="EMBL" id="KAG6407618.1"/>
    </source>
</evidence>
<dbReference type="InterPro" id="IPR029062">
    <property type="entry name" value="Class_I_gatase-like"/>
</dbReference>
<organism evidence="2">
    <name type="scientific">Salvia splendens</name>
    <name type="common">Scarlet sage</name>
    <dbReference type="NCBI Taxonomy" id="180675"/>
    <lineage>
        <taxon>Eukaryota</taxon>
        <taxon>Viridiplantae</taxon>
        <taxon>Streptophyta</taxon>
        <taxon>Embryophyta</taxon>
        <taxon>Tracheophyta</taxon>
        <taxon>Spermatophyta</taxon>
        <taxon>Magnoliopsida</taxon>
        <taxon>eudicotyledons</taxon>
        <taxon>Gunneridae</taxon>
        <taxon>Pentapetalae</taxon>
        <taxon>asterids</taxon>
        <taxon>lamiids</taxon>
        <taxon>Lamiales</taxon>
        <taxon>Lamiaceae</taxon>
        <taxon>Nepetoideae</taxon>
        <taxon>Mentheae</taxon>
        <taxon>Salviinae</taxon>
        <taxon>Salvia</taxon>
        <taxon>Salvia subgen. Calosphace</taxon>
        <taxon>core Calosphace</taxon>
    </lineage>
</organism>
<dbReference type="GO" id="GO:0005829">
    <property type="term" value="C:cytosol"/>
    <property type="evidence" value="ECO:0007669"/>
    <property type="project" value="TreeGrafter"/>
</dbReference>
<accession>A0A8X8X6D8</accession>
<reference evidence="2" key="1">
    <citation type="submission" date="2018-01" db="EMBL/GenBank/DDBJ databases">
        <authorList>
            <person name="Mao J.F."/>
        </authorList>
    </citation>
    <scope>NUCLEOTIDE SEQUENCE</scope>
    <source>
        <strain evidence="2">Huo1</strain>
        <tissue evidence="2">Leaf</tissue>
    </source>
</reference>
<dbReference type="SUPFAM" id="SSF52317">
    <property type="entry name" value="Class I glutamine amidotransferase-like"/>
    <property type="match status" value="1"/>
</dbReference>
<evidence type="ECO:0008006" key="4">
    <source>
        <dbReference type="Google" id="ProtNLM"/>
    </source>
</evidence>
<comment type="caution">
    <text evidence="2">The sequence shown here is derived from an EMBL/GenBank/DDBJ whole genome shotgun (WGS) entry which is preliminary data.</text>
</comment>
<reference evidence="2" key="2">
    <citation type="submission" date="2020-08" db="EMBL/GenBank/DDBJ databases">
        <title>Plant Genome Project.</title>
        <authorList>
            <person name="Zhang R.-G."/>
        </authorList>
    </citation>
    <scope>NUCLEOTIDE SEQUENCE</scope>
    <source>
        <strain evidence="2">Huo1</strain>
        <tissue evidence="2">Leaf</tissue>
    </source>
</reference>
<protein>
    <recommendedName>
        <fullName evidence="4">Anthranilate synthase component II</fullName>
    </recommendedName>
</protein>
<keyword evidence="3" id="KW-1185">Reference proteome</keyword>
<dbReference type="Gene3D" id="3.40.50.880">
    <property type="match status" value="1"/>
</dbReference>
<dbReference type="PANTHER" id="PTHR43418:SF4">
    <property type="entry name" value="MULTIFUNCTIONAL TRYPTOPHAN BIOSYNTHESIS PROTEIN"/>
    <property type="match status" value="1"/>
</dbReference>
<dbReference type="Proteomes" id="UP000298416">
    <property type="component" value="Unassembled WGS sequence"/>
</dbReference>
<dbReference type="AlphaFoldDB" id="A0A8X8X6D8"/>
<dbReference type="GO" id="GO:0000162">
    <property type="term" value="P:L-tryptophan biosynthetic process"/>
    <property type="evidence" value="ECO:0007669"/>
    <property type="project" value="TreeGrafter"/>
</dbReference>
<dbReference type="PANTHER" id="PTHR43418">
    <property type="entry name" value="MULTIFUNCTIONAL TRYPTOPHAN BIOSYNTHESIS PROTEIN-RELATED"/>
    <property type="match status" value="1"/>
</dbReference>
<dbReference type="InterPro" id="IPR050472">
    <property type="entry name" value="Anth_synth/Amidotransfase"/>
</dbReference>
<sequence length="118" mass="13600">MRYLCFLYGPFTAARYHSLVIEKESFPSDVLEITAWTEDGGCPYSIIFIGHKNMIEIEIVLLHFAWLGDDWTEIHGFFWVNAGSSVQFHPESIITSEGKTLVRNFVKLIERNEAKSKN</sequence>
<gene>
    <name evidence="2" type="ORF">SASPL_130614</name>
</gene>
<dbReference type="GO" id="GO:0004049">
    <property type="term" value="F:anthranilate synthase activity"/>
    <property type="evidence" value="ECO:0007669"/>
    <property type="project" value="TreeGrafter"/>
</dbReference>
<keyword evidence="1" id="KW-0315">Glutamine amidotransferase</keyword>
<name>A0A8X8X6D8_SALSN</name>
<dbReference type="EMBL" id="PNBA02000011">
    <property type="protein sequence ID" value="KAG6407618.1"/>
    <property type="molecule type" value="Genomic_DNA"/>
</dbReference>
<evidence type="ECO:0000313" key="3">
    <source>
        <dbReference type="Proteomes" id="UP000298416"/>
    </source>
</evidence>
<evidence type="ECO:0000256" key="1">
    <source>
        <dbReference type="ARBA" id="ARBA00022962"/>
    </source>
</evidence>